<dbReference type="OrthoDB" id="999247at2759"/>
<evidence type="ECO:0000313" key="1">
    <source>
        <dbReference type="EMBL" id="KNZ55495.1"/>
    </source>
</evidence>
<dbReference type="AlphaFoldDB" id="A0A0L6V5U1"/>
<dbReference type="EMBL" id="LAVV01007570">
    <property type="protein sequence ID" value="KNZ55495.1"/>
    <property type="molecule type" value="Genomic_DNA"/>
</dbReference>
<organism evidence="1 2">
    <name type="scientific">Puccinia sorghi</name>
    <dbReference type="NCBI Taxonomy" id="27349"/>
    <lineage>
        <taxon>Eukaryota</taxon>
        <taxon>Fungi</taxon>
        <taxon>Dikarya</taxon>
        <taxon>Basidiomycota</taxon>
        <taxon>Pucciniomycotina</taxon>
        <taxon>Pucciniomycetes</taxon>
        <taxon>Pucciniales</taxon>
        <taxon>Pucciniaceae</taxon>
        <taxon>Puccinia</taxon>
    </lineage>
</organism>
<dbReference type="PANTHER" id="PTHR11439:SF467">
    <property type="entry name" value="INTEGRASE CATALYTIC DOMAIN-CONTAINING PROTEIN"/>
    <property type="match status" value="1"/>
</dbReference>
<gene>
    <name evidence="1" type="ORF">VP01_2661g3</name>
</gene>
<protein>
    <recommendedName>
        <fullName evidence="3">Reverse transcriptase Ty1/copia-type domain-containing protein</fullName>
    </recommendedName>
</protein>
<comment type="caution">
    <text evidence="1">The sequence shown here is derived from an EMBL/GenBank/DDBJ whole genome shotgun (WGS) entry which is preliminary data.</text>
</comment>
<reference evidence="1 2" key="1">
    <citation type="submission" date="2015-08" db="EMBL/GenBank/DDBJ databases">
        <title>Next Generation Sequencing and Analysis of the Genome of Puccinia sorghi L Schw, the Causal Agent of Maize Common Rust.</title>
        <authorList>
            <person name="Rochi L."/>
            <person name="Burguener G."/>
            <person name="Darino M."/>
            <person name="Turjanski A."/>
            <person name="Kreff E."/>
            <person name="Dieguez M.J."/>
            <person name="Sacco F."/>
        </authorList>
    </citation>
    <scope>NUCLEOTIDE SEQUENCE [LARGE SCALE GENOMIC DNA]</scope>
    <source>
        <strain evidence="1 2">RO10H11247</strain>
    </source>
</reference>
<evidence type="ECO:0008006" key="3">
    <source>
        <dbReference type="Google" id="ProtNLM"/>
    </source>
</evidence>
<dbReference type="CDD" id="cd09272">
    <property type="entry name" value="RNase_HI_RT_Ty1"/>
    <property type="match status" value="1"/>
</dbReference>
<evidence type="ECO:0000313" key="2">
    <source>
        <dbReference type="Proteomes" id="UP000037035"/>
    </source>
</evidence>
<dbReference type="VEuPathDB" id="FungiDB:VP01_2661g3"/>
<dbReference type="Proteomes" id="UP000037035">
    <property type="component" value="Unassembled WGS sequence"/>
</dbReference>
<sequence length="290" mass="33436">MNLTLNEDSIELSQPGLIKKGLELLNLENCRTVRTPLTPAVQLHTATDEDHAHFKKLNINDCSYTRMLNYLACRTRPDLAAAVLILSKFNQRPGLSHWKEVIHCWKYLRGTLNLGLLLKPKSENILDRLNFFTDATWAEEQESRISRSGSLAFWKSCPILWNSKKQKNITMLSTESEMNALSDGEQENQWLCFLIEELWKVKLKHTLFHIDNKGLLEKLKNFWSNSKTKHLDIKIKSLREKFKNKEIDVKLVPSTEMIADSLTKAAPHSSMRRLQEKCLTVLSSTNKEGC</sequence>
<accession>A0A0L6V5U1</accession>
<keyword evidence="2" id="KW-1185">Reference proteome</keyword>
<dbReference type="PANTHER" id="PTHR11439">
    <property type="entry name" value="GAG-POL-RELATED RETROTRANSPOSON"/>
    <property type="match status" value="1"/>
</dbReference>
<proteinExistence type="predicted"/>
<name>A0A0L6V5U1_9BASI</name>